<evidence type="ECO:0000256" key="1">
    <source>
        <dbReference type="SAM" id="Phobius"/>
    </source>
</evidence>
<dbReference type="InterPro" id="IPR023298">
    <property type="entry name" value="ATPase_P-typ_TM_dom_sf"/>
</dbReference>
<feature type="transmembrane region" description="Helical" evidence="1">
    <location>
        <begin position="34"/>
        <end position="57"/>
    </location>
</feature>
<dbReference type="AlphaFoldDB" id="A0A645AKP1"/>
<proteinExistence type="predicted"/>
<keyword evidence="1" id="KW-0472">Membrane</keyword>
<keyword evidence="1" id="KW-0812">Transmembrane</keyword>
<organism evidence="3">
    <name type="scientific">bioreactor metagenome</name>
    <dbReference type="NCBI Taxonomy" id="1076179"/>
    <lineage>
        <taxon>unclassified sequences</taxon>
        <taxon>metagenomes</taxon>
        <taxon>ecological metagenomes</taxon>
    </lineage>
</organism>
<name>A0A645AKP1_9ZZZZ</name>
<reference evidence="3" key="1">
    <citation type="submission" date="2019-08" db="EMBL/GenBank/DDBJ databases">
        <authorList>
            <person name="Kucharzyk K."/>
            <person name="Murdoch R.W."/>
            <person name="Higgins S."/>
            <person name="Loffler F."/>
        </authorList>
    </citation>
    <scope>NUCLEOTIDE SEQUENCE</scope>
</reference>
<gene>
    <name evidence="3" type="ORF">SDC9_100561</name>
</gene>
<dbReference type="InterPro" id="IPR006068">
    <property type="entry name" value="ATPase_P-typ_cation-transptr_C"/>
</dbReference>
<comment type="caution">
    <text evidence="3">The sequence shown here is derived from an EMBL/GenBank/DDBJ whole genome shotgun (WGS) entry which is preliminary data.</text>
</comment>
<evidence type="ECO:0000259" key="2">
    <source>
        <dbReference type="Pfam" id="PF00689"/>
    </source>
</evidence>
<dbReference type="Gene3D" id="1.20.1110.10">
    <property type="entry name" value="Calcium-transporting ATPase, transmembrane domain"/>
    <property type="match status" value="1"/>
</dbReference>
<protein>
    <recommendedName>
        <fullName evidence="2">Cation-transporting P-type ATPase C-terminal domain-containing protein</fullName>
    </recommendedName>
</protein>
<dbReference type="SUPFAM" id="SSF81665">
    <property type="entry name" value="Calcium ATPase, transmembrane domain M"/>
    <property type="match status" value="1"/>
</dbReference>
<sequence length="61" mass="6759">MYLLGAVTISIGALVAIMYVPTFQGIFHTSAINFGQWMIIVFFSGIISLINSVYILLSHKH</sequence>
<dbReference type="Pfam" id="PF00689">
    <property type="entry name" value="Cation_ATPase_C"/>
    <property type="match status" value="1"/>
</dbReference>
<feature type="domain" description="Cation-transporting P-type ATPase C-terminal" evidence="2">
    <location>
        <begin position="2"/>
        <end position="54"/>
    </location>
</feature>
<accession>A0A645AKP1</accession>
<keyword evidence="1" id="KW-1133">Transmembrane helix</keyword>
<dbReference type="EMBL" id="VSSQ01014502">
    <property type="protein sequence ID" value="MPM53792.1"/>
    <property type="molecule type" value="Genomic_DNA"/>
</dbReference>
<evidence type="ECO:0000313" key="3">
    <source>
        <dbReference type="EMBL" id="MPM53792.1"/>
    </source>
</evidence>